<dbReference type="InterPro" id="IPR009061">
    <property type="entry name" value="DNA-bd_dom_put_sf"/>
</dbReference>
<dbReference type="AlphaFoldDB" id="A0A3N2H1F1"/>
<evidence type="ECO:0000313" key="3">
    <source>
        <dbReference type="EMBL" id="ROS42753.1"/>
    </source>
</evidence>
<protein>
    <submittedName>
        <fullName evidence="3">DNA-binding transcriptional MerR regulator</fullName>
    </submittedName>
</protein>
<dbReference type="PROSITE" id="PS00552">
    <property type="entry name" value="HTH_MERR_1"/>
    <property type="match status" value="1"/>
</dbReference>
<evidence type="ECO:0000313" key="4">
    <source>
        <dbReference type="Proteomes" id="UP000274843"/>
    </source>
</evidence>
<dbReference type="PANTHER" id="PTHR30204">
    <property type="entry name" value="REDOX-CYCLING DRUG-SENSING TRANSCRIPTIONAL ACTIVATOR SOXR"/>
    <property type="match status" value="1"/>
</dbReference>
<dbReference type="PRINTS" id="PR00040">
    <property type="entry name" value="HTHMERR"/>
</dbReference>
<keyword evidence="1 3" id="KW-0238">DNA-binding</keyword>
<keyword evidence="4" id="KW-1185">Reference proteome</keyword>
<organism evidence="3 4">
    <name type="scientific">Amycolatopsis thermoflava</name>
    <dbReference type="NCBI Taxonomy" id="84480"/>
    <lineage>
        <taxon>Bacteria</taxon>
        <taxon>Bacillati</taxon>
        <taxon>Actinomycetota</taxon>
        <taxon>Actinomycetes</taxon>
        <taxon>Pseudonocardiales</taxon>
        <taxon>Pseudonocardiaceae</taxon>
        <taxon>Amycolatopsis</taxon>
        <taxon>Amycolatopsis methanolica group</taxon>
    </lineage>
</organism>
<dbReference type="InterPro" id="IPR047057">
    <property type="entry name" value="MerR_fam"/>
</dbReference>
<proteinExistence type="predicted"/>
<dbReference type="CDD" id="cd01109">
    <property type="entry name" value="HTH_YyaN"/>
    <property type="match status" value="1"/>
</dbReference>
<evidence type="ECO:0000256" key="1">
    <source>
        <dbReference type="ARBA" id="ARBA00023125"/>
    </source>
</evidence>
<name>A0A3N2H1F1_9PSEU</name>
<dbReference type="SMART" id="SM00422">
    <property type="entry name" value="HTH_MERR"/>
    <property type="match status" value="1"/>
</dbReference>
<dbReference type="SUPFAM" id="SSF46955">
    <property type="entry name" value="Putative DNA-binding domain"/>
    <property type="match status" value="1"/>
</dbReference>
<dbReference type="PANTHER" id="PTHR30204:SF98">
    <property type="entry name" value="HTH-TYPE TRANSCRIPTIONAL REGULATOR ADHR"/>
    <property type="match status" value="1"/>
</dbReference>
<dbReference type="RefSeq" id="WP_027934675.1">
    <property type="nucleotide sequence ID" value="NZ_CBDRCU010000014.1"/>
</dbReference>
<comment type="caution">
    <text evidence="3">The sequence shown here is derived from an EMBL/GenBank/DDBJ whole genome shotgun (WGS) entry which is preliminary data.</text>
</comment>
<reference evidence="3 4" key="1">
    <citation type="submission" date="2018-11" db="EMBL/GenBank/DDBJ databases">
        <title>Sequencing the genomes of 1000 actinobacteria strains.</title>
        <authorList>
            <person name="Klenk H.-P."/>
        </authorList>
    </citation>
    <scope>NUCLEOTIDE SEQUENCE [LARGE SCALE GENOMIC DNA]</scope>
    <source>
        <strain evidence="3 4">DSM 44348</strain>
    </source>
</reference>
<gene>
    <name evidence="3" type="ORF">EDD35_5151</name>
</gene>
<evidence type="ECO:0000259" key="2">
    <source>
        <dbReference type="PROSITE" id="PS50937"/>
    </source>
</evidence>
<dbReference type="GeneID" id="301846453"/>
<dbReference type="GO" id="GO:0003700">
    <property type="term" value="F:DNA-binding transcription factor activity"/>
    <property type="evidence" value="ECO:0007669"/>
    <property type="project" value="InterPro"/>
</dbReference>
<dbReference type="Pfam" id="PF13411">
    <property type="entry name" value="MerR_1"/>
    <property type="match status" value="1"/>
</dbReference>
<dbReference type="InterPro" id="IPR000551">
    <property type="entry name" value="MerR-type_HTH_dom"/>
</dbReference>
<accession>A0A3N2H1F1</accession>
<feature type="domain" description="HTH merR-type" evidence="2">
    <location>
        <begin position="1"/>
        <end position="72"/>
    </location>
</feature>
<dbReference type="Gene3D" id="1.10.1660.10">
    <property type="match status" value="1"/>
</dbReference>
<dbReference type="PROSITE" id="PS50937">
    <property type="entry name" value="HTH_MERR_2"/>
    <property type="match status" value="1"/>
</dbReference>
<dbReference type="GO" id="GO:0003677">
    <property type="term" value="F:DNA binding"/>
    <property type="evidence" value="ECO:0007669"/>
    <property type="project" value="UniProtKB-KW"/>
</dbReference>
<sequence length="136" mass="15495">MDLSIGEVARRTGLSVHTLRLYEREGLLASPVARNASGRRVYREADVEWLRYCTRFRASGMPLEEIRRFAALVRQGRGNESERLALLREHEERVRARIAELQESLAVIRHKVAVYEEHVAEGRAAGLWEPAGSTVE</sequence>
<dbReference type="Proteomes" id="UP000274843">
    <property type="component" value="Unassembled WGS sequence"/>
</dbReference>
<dbReference type="EMBL" id="RKHY01000001">
    <property type="protein sequence ID" value="ROS42753.1"/>
    <property type="molecule type" value="Genomic_DNA"/>
</dbReference>